<organism evidence="2 3">
    <name type="scientific">Streptomyces halstedii</name>
    <dbReference type="NCBI Taxonomy" id="1944"/>
    <lineage>
        <taxon>Bacteria</taxon>
        <taxon>Bacillati</taxon>
        <taxon>Actinomycetota</taxon>
        <taxon>Actinomycetes</taxon>
        <taxon>Kitasatosporales</taxon>
        <taxon>Streptomycetaceae</taxon>
        <taxon>Streptomyces</taxon>
    </lineage>
</organism>
<evidence type="ECO:0008006" key="4">
    <source>
        <dbReference type="Google" id="ProtNLM"/>
    </source>
</evidence>
<keyword evidence="1" id="KW-0472">Membrane</keyword>
<evidence type="ECO:0000313" key="3">
    <source>
        <dbReference type="Proteomes" id="UP000735541"/>
    </source>
</evidence>
<accession>A0ABS6TV37</accession>
<gene>
    <name evidence="2" type="ORF">STHAL_21960</name>
</gene>
<feature type="transmembrane region" description="Helical" evidence="1">
    <location>
        <begin position="178"/>
        <end position="196"/>
    </location>
</feature>
<evidence type="ECO:0000256" key="1">
    <source>
        <dbReference type="SAM" id="Phobius"/>
    </source>
</evidence>
<comment type="caution">
    <text evidence="2">The sequence shown here is derived from an EMBL/GenBank/DDBJ whole genome shotgun (WGS) entry which is preliminary data.</text>
</comment>
<proteinExistence type="predicted"/>
<protein>
    <recommendedName>
        <fullName evidence="4">PH domain-containing protein</fullName>
    </recommendedName>
</protein>
<dbReference type="RefSeq" id="WP_228870873.1">
    <property type="nucleotide sequence ID" value="NZ_JAHUVW010000001.1"/>
</dbReference>
<keyword evidence="1" id="KW-0812">Transmembrane</keyword>
<feature type="transmembrane region" description="Helical" evidence="1">
    <location>
        <begin position="27"/>
        <end position="45"/>
    </location>
</feature>
<dbReference type="EMBL" id="JAHUVW010000001">
    <property type="protein sequence ID" value="MBV7672117.1"/>
    <property type="molecule type" value="Genomic_DNA"/>
</dbReference>
<name>A0ABS6TV37_STRHA</name>
<reference evidence="2 3" key="1">
    <citation type="submission" date="2021-07" db="EMBL/GenBank/DDBJ databases">
        <title>Sequencing Streptomyces halstedii LGO-A4 genome an citrus endophytic actinomycete.</title>
        <authorList>
            <person name="Samborskyy M."/>
            <person name="Scott N."/>
            <person name="Deglau R."/>
            <person name="Dickens S."/>
            <person name="Oliveira L.G."/>
        </authorList>
    </citation>
    <scope>NUCLEOTIDE SEQUENCE [LARGE SCALE GENOMIC DNA]</scope>
    <source>
        <strain evidence="2 3">LGO-A4</strain>
    </source>
</reference>
<dbReference type="Proteomes" id="UP000735541">
    <property type="component" value="Unassembled WGS sequence"/>
</dbReference>
<keyword evidence="3" id="KW-1185">Reference proteome</keyword>
<sequence length="197" mass="21122">MNPRAAVAALITGCALAALVHGAWDGPRWLLLVGLNLTVLILVVLDLTERVDPGGAALPLRPGGQNSYAPAVVHGTRAVHRDPRLTARDARSPDRAFEFDLTVLPDARPPYRIKVLHPLDLQNARERGVMVVEYDTRQPWRVAVPPRPPSGLVARAVSLGPPEAEAERVVAPRRAPRVLVGGAVVAAVLLALVRFLG</sequence>
<evidence type="ECO:0000313" key="2">
    <source>
        <dbReference type="EMBL" id="MBV7672117.1"/>
    </source>
</evidence>
<keyword evidence="1" id="KW-1133">Transmembrane helix</keyword>